<dbReference type="EMBL" id="MLFS01000022">
    <property type="protein sequence ID" value="ORM73376.1"/>
    <property type="molecule type" value="Genomic_DNA"/>
</dbReference>
<accession>A0A1X1D9M5</accession>
<dbReference type="RefSeq" id="WP_128601064.1">
    <property type="nucleotide sequence ID" value="NZ_MLFS01000022.1"/>
</dbReference>
<name>A0A1X1D9M5_9GAMM</name>
<dbReference type="OrthoDB" id="6549018at2"/>
<sequence>MDITNPFVTPHASCELAFLATAISIEHRYDEVHMHLPAASHTPATLPLQAADNVVSAAEVPVLPVALPAIKTETVPEGYAISAVPVPVVNPLLPQFWLPQPLLSPATLVKIGVTAFKTAQPAALLPNDSVSDIKAPAALHARYDDDYKPAMFSGKAPAGKLLQFYIDGILVGSIEIDESGDWQFEQPAGLGGAQHTFSAILVDEEGVIGEQLDMPFTSLPWLDSTLLPPDESELVRIELALIELTLPQEDTVPAISPLPLTNEILTDWQTQAGISVTTPLTGMDLLMWDESADGPVVWH</sequence>
<evidence type="ECO:0000313" key="1">
    <source>
        <dbReference type="EMBL" id="ORM73376.1"/>
    </source>
</evidence>
<keyword evidence="2" id="KW-1185">Reference proteome</keyword>
<reference evidence="1 2" key="1">
    <citation type="journal article" date="2017" name="Antonie Van Leeuwenhoek">
        <title>Phylogenomic resolution of the bacterial genus Pantoea and its relationship with Erwinia and Tatumella.</title>
        <authorList>
            <person name="Palmer M."/>
            <person name="Steenkamp E.T."/>
            <person name="Coetzee M.P."/>
            <person name="Chan W.Y."/>
            <person name="van Zyl E."/>
            <person name="De Maayer P."/>
            <person name="Coutinho T.A."/>
            <person name="Blom J."/>
            <person name="Smits T.H."/>
            <person name="Duffy B."/>
            <person name="Venter S.N."/>
        </authorList>
    </citation>
    <scope>NUCLEOTIDE SEQUENCE [LARGE SCALE GENOMIC DNA]</scope>
    <source>
        <strain evidence="1 2">LMG 26277</strain>
    </source>
</reference>
<proteinExistence type="predicted"/>
<organism evidence="1 2">
    <name type="scientific">Pantoea wallisii</name>
    <dbReference type="NCBI Taxonomy" id="1076551"/>
    <lineage>
        <taxon>Bacteria</taxon>
        <taxon>Pseudomonadati</taxon>
        <taxon>Pseudomonadota</taxon>
        <taxon>Gammaproteobacteria</taxon>
        <taxon>Enterobacterales</taxon>
        <taxon>Erwiniaceae</taxon>
        <taxon>Pantoea</taxon>
    </lineage>
</organism>
<protein>
    <recommendedName>
        <fullName evidence="3">Bacterial Ig-like domain-containing protein</fullName>
    </recommendedName>
</protein>
<dbReference type="AlphaFoldDB" id="A0A1X1D9M5"/>
<comment type="caution">
    <text evidence="1">The sequence shown here is derived from an EMBL/GenBank/DDBJ whole genome shotgun (WGS) entry which is preliminary data.</text>
</comment>
<dbReference type="Proteomes" id="UP000193104">
    <property type="component" value="Unassembled WGS sequence"/>
</dbReference>
<gene>
    <name evidence="1" type="ORF">HA48_09760</name>
</gene>
<evidence type="ECO:0000313" key="2">
    <source>
        <dbReference type="Proteomes" id="UP000193104"/>
    </source>
</evidence>
<evidence type="ECO:0008006" key="3">
    <source>
        <dbReference type="Google" id="ProtNLM"/>
    </source>
</evidence>